<dbReference type="Pfam" id="PF00534">
    <property type="entry name" value="Glycos_transf_1"/>
    <property type="match status" value="1"/>
</dbReference>
<protein>
    <submittedName>
        <fullName evidence="3">Glycosyltransferase, group 1 family protein</fullName>
    </submittedName>
</protein>
<dbReference type="SUPFAM" id="SSF53756">
    <property type="entry name" value="UDP-Glycosyltransferase/glycogen phosphorylase"/>
    <property type="match status" value="1"/>
</dbReference>
<dbReference type="Proteomes" id="UP000216444">
    <property type="component" value="Unassembled WGS sequence"/>
</dbReference>
<dbReference type="InterPro" id="IPR001296">
    <property type="entry name" value="Glyco_trans_1"/>
</dbReference>
<dbReference type="RefSeq" id="WP_245819374.1">
    <property type="nucleotide sequence ID" value="NZ_MWWV01000010.1"/>
</dbReference>
<evidence type="ECO:0000256" key="1">
    <source>
        <dbReference type="ARBA" id="ARBA00022679"/>
    </source>
</evidence>
<dbReference type="Gene3D" id="3.40.50.2000">
    <property type="entry name" value="Glycogen Phosphorylase B"/>
    <property type="match status" value="2"/>
</dbReference>
<dbReference type="PANTHER" id="PTHR45947:SF3">
    <property type="entry name" value="SULFOQUINOVOSYL TRANSFERASE SQD2"/>
    <property type="match status" value="1"/>
</dbReference>
<dbReference type="GO" id="GO:0016757">
    <property type="term" value="F:glycosyltransferase activity"/>
    <property type="evidence" value="ECO:0007669"/>
    <property type="project" value="UniProtKB-KW"/>
</dbReference>
<evidence type="ECO:0000259" key="2">
    <source>
        <dbReference type="Pfam" id="PF00534"/>
    </source>
</evidence>
<organism evidence="3 4">
    <name type="scientific">Bifidobacterium tissieri</name>
    <dbReference type="NCBI Taxonomy" id="1630162"/>
    <lineage>
        <taxon>Bacteria</taxon>
        <taxon>Bacillati</taxon>
        <taxon>Actinomycetota</taxon>
        <taxon>Actinomycetes</taxon>
        <taxon>Bifidobacteriales</taxon>
        <taxon>Bifidobacteriaceae</taxon>
        <taxon>Bifidobacterium</taxon>
    </lineage>
</organism>
<keyword evidence="1 3" id="KW-0808">Transferase</keyword>
<proteinExistence type="predicted"/>
<evidence type="ECO:0000313" key="3">
    <source>
        <dbReference type="EMBL" id="OZG57207.1"/>
    </source>
</evidence>
<keyword evidence="4" id="KW-1185">Reference proteome</keyword>
<comment type="caution">
    <text evidence="3">The sequence shown here is derived from an EMBL/GenBank/DDBJ whole genome shotgun (WGS) entry which is preliminary data.</text>
</comment>
<sequence>MVRVMFSHIDWGGSTVGVCTGMKRICLIAPGLLPVPATQGGAIETLMTSLIEENEKHGLLDLTVVAPYDDESRRRAERLRHTRFMMVSSPSRSQRVWYRGVHAVVRRVLPSMNHLPSVFYLQALRAIRGETFDAVMLEGGPAEGLTAYDRLFPGKMWYHLHYTPAADQPFASSASRVIAVSDFAGRRWAENCVRRQRIITVRNGIDISRFMREISQSERTAIRSSLGFADDDFVVMYCGRIIPEKGILELLDAIGAIDDAHVKLMIIGSSNFGPSERTPYVDQVVASANRLGDRVAFTGYVDNDDLYRFSKSADIQVVPSIWEEAAGLVVVEGMAAGLPLVVTDSGGIQEYASPECSITVERGDGLVNSLADAIVALRDDSGRRRAMSTAGRSRARSFSTETMYRQFVDACEQ</sequence>
<dbReference type="AlphaFoldDB" id="A0A261FDK1"/>
<dbReference type="EMBL" id="MWWV01000010">
    <property type="protein sequence ID" value="OZG57207.1"/>
    <property type="molecule type" value="Genomic_DNA"/>
</dbReference>
<name>A0A261FDK1_9BIFI</name>
<dbReference type="CDD" id="cd03801">
    <property type="entry name" value="GT4_PimA-like"/>
    <property type="match status" value="1"/>
</dbReference>
<accession>A0A261FDK1</accession>
<dbReference type="InterPro" id="IPR050194">
    <property type="entry name" value="Glycosyltransferase_grp1"/>
</dbReference>
<feature type="domain" description="Glycosyl transferase family 1" evidence="2">
    <location>
        <begin position="219"/>
        <end position="393"/>
    </location>
</feature>
<dbReference type="PANTHER" id="PTHR45947">
    <property type="entry name" value="SULFOQUINOVOSYL TRANSFERASE SQD2"/>
    <property type="match status" value="1"/>
</dbReference>
<reference evidence="3 4" key="1">
    <citation type="journal article" date="2017" name="BMC Genomics">
        <title>Comparative genomic and phylogenomic analyses of the Bifidobacteriaceae family.</title>
        <authorList>
            <person name="Lugli G.A."/>
            <person name="Milani C."/>
            <person name="Turroni F."/>
            <person name="Duranti S."/>
            <person name="Mancabelli L."/>
            <person name="Mangifesta M."/>
            <person name="Ferrario C."/>
            <person name="Modesto M."/>
            <person name="Mattarelli P."/>
            <person name="Jiri K."/>
            <person name="van Sinderen D."/>
            <person name="Ventura M."/>
        </authorList>
    </citation>
    <scope>NUCLEOTIDE SEQUENCE [LARGE SCALE GENOMIC DNA]</scope>
    <source>
        <strain evidence="3 4">DSM 100201</strain>
    </source>
</reference>
<dbReference type="GO" id="GO:1901137">
    <property type="term" value="P:carbohydrate derivative biosynthetic process"/>
    <property type="evidence" value="ECO:0007669"/>
    <property type="project" value="UniProtKB-ARBA"/>
</dbReference>
<gene>
    <name evidence="3" type="ORF">BTIS_1526</name>
</gene>
<evidence type="ECO:0000313" key="4">
    <source>
        <dbReference type="Proteomes" id="UP000216444"/>
    </source>
</evidence>